<feature type="transmembrane region" description="Helical" evidence="6">
    <location>
        <begin position="432"/>
        <end position="454"/>
    </location>
</feature>
<keyword evidence="4 6" id="KW-0472">Membrane</keyword>
<evidence type="ECO:0000313" key="9">
    <source>
        <dbReference type="Proteomes" id="UP000192578"/>
    </source>
</evidence>
<dbReference type="GO" id="GO:0005886">
    <property type="term" value="C:plasma membrane"/>
    <property type="evidence" value="ECO:0007669"/>
    <property type="project" value="TreeGrafter"/>
</dbReference>
<sequence length="1763" mass="202982">MMNRKQSINPALLPEGLLDYAEEPSTENADIDWVNKNWVRNALRVFALISLLSVCANTPVTFKKEPKLLYITFATDAFITILYTAEMIAKMRGKGLLRPKNPEKNPNDNKDKYPAYLKDKWCRFDAIMLAFHYISLGLHLFQILRPDTYALYAYLSIWRAPRPLIMIRFIRVFLKVKLPEKRLSAIFKRSGQQIYNVTLFFLFFMSLYALIGVQFFGPLEHHCIKINTNAANVTFNDLAIPDAICSPHKDGYNCPNGTSCQELQLPRDVRGFAGFDEFATSFFTVYQASSMEGWSLTMYRTMDALPTWRSVIYFFSLIFFLSWLVKNVFIAVITETFAEFRVHFQEMWGNRPLLSDGMSQQIIMIDDATGKWKLVTVDENKPKGPAPEVCQRILRSNGFHLGMLFLVFTNAITSASVHFRHDEQDWKSYERIFYVVELIFTILFDAEVVFKMYCLGIRGYLKRSAHKFELFLAITTTIHAEPTLFYHSQLTYFQVLRCVRLIKASPMLEGFVHKIFGPGRKLGSLIVFTICLLVITSCISMQFFCFVPQFKRFETFPDAFMSMFQILTQEGWIDVMDETMQQTGQFSPLVAFYFILYHLFATLIILSLFVAVILDNLELEEDMKKIKQMRAREQSVGTKEKLPYRLRVFTKFPDRPQMVKLPRMPSEFPIPKIRESFMRQFVSQEIDEPLILNEISCTTPVKQAPKRPMLIDTISTKMDYKSQPTPAEVQASLQALIRDAYKRRNMMNDAELNAKGAGGLLARDRARSVRRVDNSAARPKAALEAIRENGEAGFTAARKGNQKGKEQDVDIKLLQQKKLQAEIRRNQQEEDLRENHPNFDTPLFFVGRESRFRKFCQTIVYARYEILRRDPVTGKEIKSSYKVLGLVSYLDWVMIIVTVLSCASIMFETPSYRVMDHPILQIAEYAFVVCMSTELILKVLADGFLFTPKALIRDAGGILDLFIYTTSLVFIAWMPQKVPEQSSIQFLMVLRCLRPLRIFILVPHMRKVVIELCRGFKEIFLVSSLLVILMFMFSSFGVQLYGGKMARCTDPDIKDRNKCVGVFWRKIYVSKMKIPSAPGNDHPRMLVPRVWANPRNFNFDGIGMAMLALFETLSFKGWLEIRDTIIMQCGLAHSIYVHVFVFLGAMIGLTLFVGVVIANYSENKGTALLTVDQRRWCDLKKRLKIAQPLHLPSRPGGNPFRAFVYDITQNIYFKRLTAFLVIATSALLCLSWDSLKPYTVSLTTISVVFNWLFVCEVVMKMIAFSPHGYWQSRRNRYELLVTALGVVWIVAHFIWMNDYTNTFGFCVTMLRFSTISGKHATLKMLMLTVGVSMVKSFFIILWMFLLILVYAFAGVVLFGSVKWGDNVGRHANFQHAPRAIGVLFRIVTGEDWNRIMHDCMVTPPFCTRQLPPLDSFWDTDCGNWTGALIYFCSFYVMITYIVLNLLVAIIIENFSLFYSNEEDALLSYADLRNFQFTWNVVDVNQKGFIPVKRVKFLILLLKGRLEKLLAEDMFLLKHMCHELERLHNGDDVTFHDVLNTYSNRTVEIHKSLQFEELLARQELEYQIEEEVAKQTIRSWLDSCIRKIRLKQKGQQSLIHSLRAQNEALVPSAGTPATPGEDGKPEQRKRKAGVTERSGSVTGLTGRRFLQPSRSDAQAEPQVPETSREMRREGTKKRSGRSNPPKGLAEVAESNEKDVSMMPPRQNTLPMDGSIGEEKLPSEEEEARKALAESVKAIHEWYQREMEIMLSESDSDYDDSNYGY</sequence>
<evidence type="ECO:0000256" key="5">
    <source>
        <dbReference type="SAM" id="MobiDB-lite"/>
    </source>
</evidence>
<feature type="transmembrane region" description="Helical" evidence="6">
    <location>
        <begin position="1020"/>
        <end position="1041"/>
    </location>
</feature>
<feature type="domain" description="Ion transport" evidence="7">
    <location>
        <begin position="399"/>
        <end position="621"/>
    </location>
</feature>
<dbReference type="GO" id="GO:0032230">
    <property type="term" value="P:positive regulation of synaptic transmission, GABAergic"/>
    <property type="evidence" value="ECO:0007669"/>
    <property type="project" value="TreeGrafter"/>
</dbReference>
<feature type="transmembrane region" description="Helical" evidence="6">
    <location>
        <begin position="311"/>
        <end position="333"/>
    </location>
</feature>
<evidence type="ECO:0000256" key="2">
    <source>
        <dbReference type="ARBA" id="ARBA00022692"/>
    </source>
</evidence>
<feature type="transmembrane region" description="Helical" evidence="6">
    <location>
        <begin position="590"/>
        <end position="614"/>
    </location>
</feature>
<dbReference type="Gene3D" id="1.10.287.70">
    <property type="match status" value="4"/>
</dbReference>
<evidence type="ECO:0000256" key="1">
    <source>
        <dbReference type="ARBA" id="ARBA00004141"/>
    </source>
</evidence>
<feature type="transmembrane region" description="Helical" evidence="6">
    <location>
        <begin position="42"/>
        <end position="62"/>
    </location>
</feature>
<comment type="subcellular location">
    <subcellularLocation>
        <location evidence="1">Membrane</location>
        <topology evidence="1">Multi-pass membrane protein</topology>
    </subcellularLocation>
</comment>
<keyword evidence="3 6" id="KW-1133">Transmembrane helix</keyword>
<dbReference type="InterPro" id="IPR028823">
    <property type="entry name" value="NALCN"/>
</dbReference>
<feature type="transmembrane region" description="Helical" evidence="6">
    <location>
        <begin position="522"/>
        <end position="544"/>
    </location>
</feature>
<feature type="domain" description="Ion transport" evidence="7">
    <location>
        <begin position="888"/>
        <end position="1164"/>
    </location>
</feature>
<dbReference type="GO" id="GO:0032224">
    <property type="term" value="P:positive regulation of synaptic transmission, cholinergic"/>
    <property type="evidence" value="ECO:0007669"/>
    <property type="project" value="TreeGrafter"/>
</dbReference>
<keyword evidence="2 6" id="KW-0812">Transmembrane</keyword>
<gene>
    <name evidence="8" type="ORF">BV898_00712</name>
</gene>
<dbReference type="InterPro" id="IPR027359">
    <property type="entry name" value="Volt_channel_dom_sf"/>
</dbReference>
<proteinExistence type="predicted"/>
<dbReference type="SUPFAM" id="SSF81324">
    <property type="entry name" value="Voltage-gated potassium channels"/>
    <property type="match status" value="4"/>
</dbReference>
<dbReference type="Gene3D" id="1.20.120.350">
    <property type="entry name" value="Voltage-gated potassium channels. Chain C"/>
    <property type="match status" value="4"/>
</dbReference>
<dbReference type="EMBL" id="MTYJ01000002">
    <property type="protein sequence ID" value="OQV25787.1"/>
    <property type="molecule type" value="Genomic_DNA"/>
</dbReference>
<feature type="domain" description="Ion transport" evidence="7">
    <location>
        <begin position="1212"/>
        <end position="1461"/>
    </location>
</feature>
<feature type="transmembrane region" description="Helical" evidence="6">
    <location>
        <begin position="1427"/>
        <end position="1451"/>
    </location>
</feature>
<organism evidence="8 9">
    <name type="scientific">Hypsibius exemplaris</name>
    <name type="common">Freshwater tardigrade</name>
    <dbReference type="NCBI Taxonomy" id="2072580"/>
    <lineage>
        <taxon>Eukaryota</taxon>
        <taxon>Metazoa</taxon>
        <taxon>Ecdysozoa</taxon>
        <taxon>Tardigrada</taxon>
        <taxon>Eutardigrada</taxon>
        <taxon>Parachela</taxon>
        <taxon>Hypsibioidea</taxon>
        <taxon>Hypsibiidae</taxon>
        <taxon>Hypsibius</taxon>
    </lineage>
</organism>
<evidence type="ECO:0000256" key="6">
    <source>
        <dbReference type="SAM" id="Phobius"/>
    </source>
</evidence>
<keyword evidence="9" id="KW-1185">Reference proteome</keyword>
<evidence type="ECO:0000259" key="7">
    <source>
        <dbReference type="Pfam" id="PF00520"/>
    </source>
</evidence>
<feature type="transmembrane region" description="Helical" evidence="6">
    <location>
        <begin position="1240"/>
        <end position="1259"/>
    </location>
</feature>
<feature type="transmembrane region" description="Helical" evidence="6">
    <location>
        <begin position="1337"/>
        <end position="1359"/>
    </location>
</feature>
<name>A0A1W0XEA0_HYPEX</name>
<dbReference type="Proteomes" id="UP000192578">
    <property type="component" value="Unassembled WGS sequence"/>
</dbReference>
<dbReference type="OrthoDB" id="10069766at2759"/>
<feature type="transmembrane region" description="Helical" evidence="6">
    <location>
        <begin position="1216"/>
        <end position="1234"/>
    </location>
</feature>
<dbReference type="PANTHER" id="PTHR46141:SF1">
    <property type="entry name" value="SODIUM LEAK CHANNEL NALCN"/>
    <property type="match status" value="1"/>
</dbReference>
<feature type="region of interest" description="Disordered" evidence="5">
    <location>
        <begin position="1606"/>
        <end position="1725"/>
    </location>
</feature>
<reference evidence="9" key="1">
    <citation type="submission" date="2017-01" db="EMBL/GenBank/DDBJ databases">
        <title>Comparative genomics of anhydrobiosis in the tardigrade Hypsibius dujardini.</title>
        <authorList>
            <person name="Yoshida Y."/>
            <person name="Koutsovoulos G."/>
            <person name="Laetsch D."/>
            <person name="Stevens L."/>
            <person name="Kumar S."/>
            <person name="Horikawa D."/>
            <person name="Ishino K."/>
            <person name="Komine S."/>
            <person name="Tomita M."/>
            <person name="Blaxter M."/>
            <person name="Arakawa K."/>
        </authorList>
    </citation>
    <scope>NUCLEOTIDE SEQUENCE [LARGE SCALE GENOMIC DNA]</scope>
    <source>
        <strain evidence="9">Z151</strain>
    </source>
</reference>
<feature type="transmembrane region" description="Helical" evidence="6">
    <location>
        <begin position="401"/>
        <end position="420"/>
    </location>
</feature>
<feature type="transmembrane region" description="Helical" evidence="6">
    <location>
        <begin position="1279"/>
        <end position="1296"/>
    </location>
</feature>
<accession>A0A1W0XEA0</accession>
<dbReference type="Pfam" id="PF00520">
    <property type="entry name" value="Ion_trans"/>
    <property type="match status" value="4"/>
</dbReference>
<feature type="compositionally biased region" description="Basic and acidic residues" evidence="5">
    <location>
        <begin position="1715"/>
        <end position="1725"/>
    </location>
</feature>
<evidence type="ECO:0000256" key="3">
    <source>
        <dbReference type="ARBA" id="ARBA00022989"/>
    </source>
</evidence>
<feature type="domain" description="Ion transport" evidence="7">
    <location>
        <begin position="45"/>
        <end position="342"/>
    </location>
</feature>
<evidence type="ECO:0000313" key="8">
    <source>
        <dbReference type="EMBL" id="OQV25787.1"/>
    </source>
</evidence>
<protein>
    <submittedName>
        <fullName evidence="8">Sodium leak channel non-selective protein</fullName>
    </submittedName>
</protein>
<dbReference type="Gene3D" id="1.10.238.10">
    <property type="entry name" value="EF-hand"/>
    <property type="match status" value="1"/>
</dbReference>
<dbReference type="FunFam" id="1.10.287.70:FF:000066">
    <property type="entry name" value="Sodium leak channel non-selective protein"/>
    <property type="match status" value="1"/>
</dbReference>
<dbReference type="FunFam" id="1.10.287.70:FF:000061">
    <property type="entry name" value="Sodium leak channel non-selective protein"/>
    <property type="match status" value="1"/>
</dbReference>
<evidence type="ECO:0000256" key="4">
    <source>
        <dbReference type="ARBA" id="ARBA00023136"/>
    </source>
</evidence>
<feature type="transmembrane region" description="Helical" evidence="6">
    <location>
        <begin position="1135"/>
        <end position="1158"/>
    </location>
</feature>
<feature type="transmembrane region" description="Helical" evidence="6">
    <location>
        <begin position="194"/>
        <end position="216"/>
    </location>
</feature>
<dbReference type="GO" id="GO:0005261">
    <property type="term" value="F:monoatomic cation channel activity"/>
    <property type="evidence" value="ECO:0007669"/>
    <property type="project" value="InterPro"/>
</dbReference>
<comment type="caution">
    <text evidence="8">The sequence shown here is derived from an EMBL/GenBank/DDBJ whole genome shotgun (WGS) entry which is preliminary data.</text>
</comment>
<feature type="transmembrane region" description="Helical" evidence="6">
    <location>
        <begin position="883"/>
        <end position="907"/>
    </location>
</feature>
<feature type="transmembrane region" description="Helical" evidence="6">
    <location>
        <begin position="68"/>
        <end position="89"/>
    </location>
</feature>
<feature type="transmembrane region" description="Helical" evidence="6">
    <location>
        <begin position="958"/>
        <end position="976"/>
    </location>
</feature>
<dbReference type="FunFam" id="1.20.120.350:FF:000030">
    <property type="entry name" value="sodium leak channel non-selective protein"/>
    <property type="match status" value="1"/>
</dbReference>
<dbReference type="PANTHER" id="PTHR46141">
    <property type="entry name" value="SODIUM LEAK CHANNEL NON-SELECTIVE PROTEIN"/>
    <property type="match status" value="1"/>
</dbReference>
<dbReference type="InterPro" id="IPR005821">
    <property type="entry name" value="Ion_trans_dom"/>
</dbReference>